<evidence type="ECO:0000313" key="3">
    <source>
        <dbReference type="EMBL" id="MCF0264275.1"/>
    </source>
</evidence>
<feature type="domain" description="Abortive phage infection protein C-terminal" evidence="1">
    <location>
        <begin position="243"/>
        <end position="559"/>
    </location>
</feature>
<evidence type="ECO:0000313" key="4">
    <source>
        <dbReference type="Proteomes" id="UP000887320"/>
    </source>
</evidence>
<dbReference type="InterPro" id="IPR049666">
    <property type="entry name" value="MzaE"/>
</dbReference>
<dbReference type="Proteomes" id="UP000887320">
    <property type="component" value="Unassembled WGS sequence"/>
</dbReference>
<gene>
    <name evidence="3" type="ORF">KW868_07330</name>
</gene>
<dbReference type="AlphaFoldDB" id="A0A8X8KEU8"/>
<reference evidence="3" key="1">
    <citation type="submission" date="2021-07" db="EMBL/GenBank/DDBJ databases">
        <authorList>
            <person name="Fernandez M."/>
            <person name="Pereira P."/>
            <person name="Torres Tejerizo G.A."/>
            <person name="Gonzalez P."/>
            <person name="Agostini E."/>
        </authorList>
    </citation>
    <scope>NUCLEOTIDE SEQUENCE</scope>
    <source>
        <strain evidence="3">SFC 500-1A</strain>
    </source>
</reference>
<dbReference type="InterPro" id="IPR055101">
    <property type="entry name" value="AIPR_N"/>
</dbReference>
<name>A0A8X8KEU8_ACIGI</name>
<organism evidence="3 4">
    <name type="scientific">Acinetobacter guillouiae</name>
    <name type="common">Acinetobacter genomosp. 11</name>
    <dbReference type="NCBI Taxonomy" id="106649"/>
    <lineage>
        <taxon>Bacteria</taxon>
        <taxon>Pseudomonadati</taxon>
        <taxon>Pseudomonadota</taxon>
        <taxon>Gammaproteobacteria</taxon>
        <taxon>Moraxellales</taxon>
        <taxon>Moraxellaceae</taxon>
        <taxon>Acinetobacter</taxon>
    </lineage>
</organism>
<dbReference type="InterPro" id="IPR018891">
    <property type="entry name" value="AIPR_C"/>
</dbReference>
<feature type="domain" description="Abortive infection phage resistance protein N-terminal" evidence="2">
    <location>
        <begin position="36"/>
        <end position="184"/>
    </location>
</feature>
<comment type="caution">
    <text evidence="3">The sequence shown here is derived from an EMBL/GenBank/DDBJ whole genome shotgun (WGS) entry which is preliminary data.</text>
</comment>
<dbReference type="RefSeq" id="WP_234623105.1">
    <property type="nucleotide sequence ID" value="NZ_JAHWXT010000002.1"/>
</dbReference>
<dbReference type="Pfam" id="PF22879">
    <property type="entry name" value="AIPR_N"/>
    <property type="match status" value="1"/>
</dbReference>
<dbReference type="EMBL" id="JAHWXT010000002">
    <property type="protein sequence ID" value="MCF0264275.1"/>
    <property type="molecule type" value="Genomic_DNA"/>
</dbReference>
<protein>
    <submittedName>
        <fullName evidence="3">AIPR family protein</fullName>
    </submittedName>
</protein>
<dbReference type="Pfam" id="PF10592">
    <property type="entry name" value="AIPR"/>
    <property type="match status" value="1"/>
</dbReference>
<sequence length="596" mass="68296">MELIDFLKNIQNDVQTEIVTRTEESSQQGLYAEVVFTEIVTQHMSEIGMTFEPEICRYHANINGILRLSGFAISEEADQLDLYVTEYIGNSELENIPDSEIKTAAERCLRFLKYCIEKKLSLKMDESHEAYLLVRTIEEGYSQFDQIRIYVLTDRVAKTRQFQSREIQGKTIKLEVIDISRLFNHLQEGKPRDELIVNFEQVSGSPLPCVWVPNEHGEYDYAMTVIPGEALRYIYEKYGPRILEANVRSFLSQTGKVNKGIRDTLIDQPERFMAYNNGVVIIADEAHLGRLENGGIGISWLKGMQIVNGGQTTASMFFTKKKNPSVNLKAVHVPAKIIVLRKTDPLEEEQLISDISRYANSQNAVKQSDLSANKPYHINLEKLALSTYCPDGVSRWFYERAGGSYKVMLEREGKTPAGIKRIQELIPTSRKITKTELAKYVCAWEQKPDLVSLGGQKNFTAFMNMIQSTDEDKQLQFDVTYYKNIIAQTIIFKTAQKVIRSKFPAFQANITAYTVAIVSQKIGSSINFKKIWLNQKLSEGLVKQILIWSEEVNKYLHETAKGRMISEWAKKNECWELLSQYEYSKNNPDIEELIRA</sequence>
<evidence type="ECO:0000259" key="2">
    <source>
        <dbReference type="Pfam" id="PF22879"/>
    </source>
</evidence>
<accession>A0A8X8KEU8</accession>
<proteinExistence type="predicted"/>
<dbReference type="NCBIfam" id="NF041935">
    <property type="entry name" value="MzaE"/>
    <property type="match status" value="1"/>
</dbReference>
<evidence type="ECO:0000259" key="1">
    <source>
        <dbReference type="Pfam" id="PF10592"/>
    </source>
</evidence>